<dbReference type="Proteomes" id="UP000277007">
    <property type="component" value="Unassembled WGS sequence"/>
</dbReference>
<dbReference type="OrthoDB" id="9176789at2"/>
<sequence length="433" mass="47318">MSLPTYRSILIRVAVAALLVAVAVGGIAFFVEMEIADELVSDLAKRESSAFLAEARDTLPGVAPRESALQPGEALERFMHRRIQAAQAPSPDGLFIVAELYDANKVKIGEHIAPGAEWAEERLRNSRHDFPPAGTFQYERYTIDGRFFIQTIESLTDQNGRVLGYFESVFQLSPEHSHEIIKDTVTVVAVSSLSVILAALVLLPIFVAFNRRVMALSRQLLDANIDILTVLGSAIAKRDSDTHAHNYRVTVLAIRLAEAMGLDAVAIRRLVKGAFLHDVGKIAIPDRILLKPGKLDVDEFTVMKTHVVHGLDIVRAADWLTDATDVVGGHHEKFDGSGYPRGLVGDSIPITARIFAVADVFDALTSRRPYKEPMPFEMAMGILREGEGRHFDPAVLARFAAIAAALHAQLTALGDDGVEAELRRLVGQYFAGA</sequence>
<keyword evidence="1" id="KW-0812">Transmembrane</keyword>
<reference evidence="3 4" key="1">
    <citation type="submission" date="2018-12" db="EMBL/GenBank/DDBJ databases">
        <authorList>
            <person name="Yang Y."/>
        </authorList>
    </citation>
    <scope>NUCLEOTIDE SEQUENCE [LARGE SCALE GENOMIC DNA]</scope>
    <source>
        <strain evidence="3 4">L-25-5w-1</strain>
    </source>
</reference>
<dbReference type="InterPro" id="IPR052020">
    <property type="entry name" value="Cyclic_di-GMP/3'3'-cGAMP_PDE"/>
</dbReference>
<protein>
    <submittedName>
        <fullName evidence="3">HD domain-containing protein</fullName>
    </submittedName>
</protein>
<name>A0A3S0I1I7_9PROT</name>
<dbReference type="PROSITE" id="PS51832">
    <property type="entry name" value="HD_GYP"/>
    <property type="match status" value="1"/>
</dbReference>
<feature type="transmembrane region" description="Helical" evidence="1">
    <location>
        <begin position="187"/>
        <end position="209"/>
    </location>
</feature>
<organism evidence="3 4">
    <name type="scientific">Azospirillum griseum</name>
    <dbReference type="NCBI Taxonomy" id="2496639"/>
    <lineage>
        <taxon>Bacteria</taxon>
        <taxon>Pseudomonadati</taxon>
        <taxon>Pseudomonadota</taxon>
        <taxon>Alphaproteobacteria</taxon>
        <taxon>Rhodospirillales</taxon>
        <taxon>Azospirillaceae</taxon>
        <taxon>Azospirillum</taxon>
    </lineage>
</organism>
<comment type="caution">
    <text evidence="3">The sequence shown here is derived from an EMBL/GenBank/DDBJ whole genome shotgun (WGS) entry which is preliminary data.</text>
</comment>
<evidence type="ECO:0000256" key="1">
    <source>
        <dbReference type="SAM" id="Phobius"/>
    </source>
</evidence>
<dbReference type="SMART" id="SM00471">
    <property type="entry name" value="HDc"/>
    <property type="match status" value="1"/>
</dbReference>
<dbReference type="PANTHER" id="PTHR45228:SF1">
    <property type="entry name" value="CYCLIC DI-GMP PHOSPHODIESTERASE TM_0186"/>
    <property type="match status" value="1"/>
</dbReference>
<keyword evidence="1" id="KW-0472">Membrane</keyword>
<feature type="transmembrane region" description="Helical" evidence="1">
    <location>
        <begin position="9"/>
        <end position="31"/>
    </location>
</feature>
<accession>A0A3S0I1I7</accession>
<gene>
    <name evidence="3" type="ORF">EJ903_09565</name>
</gene>
<feature type="domain" description="HD-GYP" evidence="2">
    <location>
        <begin position="220"/>
        <end position="415"/>
    </location>
</feature>
<dbReference type="GO" id="GO:0008081">
    <property type="term" value="F:phosphoric diester hydrolase activity"/>
    <property type="evidence" value="ECO:0007669"/>
    <property type="project" value="UniProtKB-ARBA"/>
</dbReference>
<dbReference type="CDD" id="cd00077">
    <property type="entry name" value="HDc"/>
    <property type="match status" value="1"/>
</dbReference>
<dbReference type="Gene3D" id="1.10.3210.10">
    <property type="entry name" value="Hypothetical protein af1432"/>
    <property type="match status" value="1"/>
</dbReference>
<dbReference type="PANTHER" id="PTHR45228">
    <property type="entry name" value="CYCLIC DI-GMP PHOSPHODIESTERASE TM_0186-RELATED"/>
    <property type="match status" value="1"/>
</dbReference>
<evidence type="ECO:0000259" key="2">
    <source>
        <dbReference type="PROSITE" id="PS51832"/>
    </source>
</evidence>
<keyword evidence="1" id="KW-1133">Transmembrane helix</keyword>
<dbReference type="InterPro" id="IPR003607">
    <property type="entry name" value="HD/PDEase_dom"/>
</dbReference>
<evidence type="ECO:0000313" key="4">
    <source>
        <dbReference type="Proteomes" id="UP000277007"/>
    </source>
</evidence>
<dbReference type="Pfam" id="PF13487">
    <property type="entry name" value="HD_5"/>
    <property type="match status" value="1"/>
</dbReference>
<proteinExistence type="predicted"/>
<dbReference type="InterPro" id="IPR037522">
    <property type="entry name" value="HD_GYP_dom"/>
</dbReference>
<dbReference type="RefSeq" id="WP_126614527.1">
    <property type="nucleotide sequence ID" value="NZ_JBHUCY010000029.1"/>
</dbReference>
<keyword evidence="4" id="KW-1185">Reference proteome</keyword>
<dbReference type="EMBL" id="RXMA01000007">
    <property type="protein sequence ID" value="RTR20988.1"/>
    <property type="molecule type" value="Genomic_DNA"/>
</dbReference>
<dbReference type="AlphaFoldDB" id="A0A3S0I1I7"/>
<dbReference type="SUPFAM" id="SSF109604">
    <property type="entry name" value="HD-domain/PDEase-like"/>
    <property type="match status" value="1"/>
</dbReference>
<dbReference type="NCBIfam" id="TIGR00277">
    <property type="entry name" value="HDIG"/>
    <property type="match status" value="1"/>
</dbReference>
<evidence type="ECO:0000313" key="3">
    <source>
        <dbReference type="EMBL" id="RTR20988.1"/>
    </source>
</evidence>
<dbReference type="InterPro" id="IPR006675">
    <property type="entry name" value="HDIG_dom"/>
</dbReference>